<dbReference type="Gene3D" id="3.60.10.10">
    <property type="entry name" value="Endonuclease/exonuclease/phosphatase"/>
    <property type="match status" value="1"/>
</dbReference>
<evidence type="ECO:0000313" key="1">
    <source>
        <dbReference type="EMBL" id="KAK2661991.1"/>
    </source>
</evidence>
<reference evidence="1" key="1">
    <citation type="journal article" date="2023" name="Plant J.">
        <title>Genome sequences and population genomics provide insights into the demographic history, inbreeding, and mutation load of two 'living fossil' tree species of Dipteronia.</title>
        <authorList>
            <person name="Feng Y."/>
            <person name="Comes H.P."/>
            <person name="Chen J."/>
            <person name="Zhu S."/>
            <person name="Lu R."/>
            <person name="Zhang X."/>
            <person name="Li P."/>
            <person name="Qiu J."/>
            <person name="Olsen K.M."/>
            <person name="Qiu Y."/>
        </authorList>
    </citation>
    <scope>NUCLEOTIDE SEQUENCE</scope>
    <source>
        <strain evidence="1">KIB01</strain>
    </source>
</reference>
<keyword evidence="2" id="KW-1185">Reference proteome</keyword>
<protein>
    <recommendedName>
        <fullName evidence="3">Endonuclease/exonuclease/phosphatase domain-containing protein</fullName>
    </recommendedName>
</protein>
<name>A0AAE0CSN9_9ROSI</name>
<organism evidence="1 2">
    <name type="scientific">Dipteronia dyeriana</name>
    <dbReference type="NCBI Taxonomy" id="168575"/>
    <lineage>
        <taxon>Eukaryota</taxon>
        <taxon>Viridiplantae</taxon>
        <taxon>Streptophyta</taxon>
        <taxon>Embryophyta</taxon>
        <taxon>Tracheophyta</taxon>
        <taxon>Spermatophyta</taxon>
        <taxon>Magnoliopsida</taxon>
        <taxon>eudicotyledons</taxon>
        <taxon>Gunneridae</taxon>
        <taxon>Pentapetalae</taxon>
        <taxon>rosids</taxon>
        <taxon>malvids</taxon>
        <taxon>Sapindales</taxon>
        <taxon>Sapindaceae</taxon>
        <taxon>Hippocastanoideae</taxon>
        <taxon>Acereae</taxon>
        <taxon>Dipteronia</taxon>
    </lineage>
</organism>
<sequence length="159" mass="17621">MGCLKFAHANVSRKGSLGENEPDSGNSTSKAVAWDLDDEAARVIDTKSKLNSFDYRVIKSIGGSVFSRGVGVNSKGSDGGLISLWRQDLFEVKACIRNDRCIILSIINLKKEVPFCNIYATNQEAERKALWDFILTVQTSLPVPWCLEGDFNTILDPYE</sequence>
<accession>A0AAE0CSN9</accession>
<gene>
    <name evidence="1" type="ORF">Ddye_000565</name>
</gene>
<evidence type="ECO:0008006" key="3">
    <source>
        <dbReference type="Google" id="ProtNLM"/>
    </source>
</evidence>
<dbReference type="SUPFAM" id="SSF56219">
    <property type="entry name" value="DNase I-like"/>
    <property type="match status" value="1"/>
</dbReference>
<dbReference type="InterPro" id="IPR036691">
    <property type="entry name" value="Endo/exonu/phosph_ase_sf"/>
</dbReference>
<comment type="caution">
    <text evidence="1">The sequence shown here is derived from an EMBL/GenBank/DDBJ whole genome shotgun (WGS) entry which is preliminary data.</text>
</comment>
<proteinExistence type="predicted"/>
<dbReference type="EMBL" id="JANJYI010000001">
    <property type="protein sequence ID" value="KAK2661991.1"/>
    <property type="molecule type" value="Genomic_DNA"/>
</dbReference>
<evidence type="ECO:0000313" key="2">
    <source>
        <dbReference type="Proteomes" id="UP001280121"/>
    </source>
</evidence>
<dbReference type="Proteomes" id="UP001280121">
    <property type="component" value="Unassembled WGS sequence"/>
</dbReference>
<dbReference type="AlphaFoldDB" id="A0AAE0CSN9"/>